<dbReference type="Proteomes" id="UP001197974">
    <property type="component" value="Chromosome"/>
</dbReference>
<dbReference type="Pfam" id="PF09148">
    <property type="entry name" value="DUF1934"/>
    <property type="match status" value="1"/>
</dbReference>
<protein>
    <submittedName>
        <fullName evidence="1">DUF1934 domain-containing protein</fullName>
    </submittedName>
</protein>
<organism evidence="1 2">
    <name type="scientific">Bacillus carboniphilus</name>
    <dbReference type="NCBI Taxonomy" id="86663"/>
    <lineage>
        <taxon>Bacteria</taxon>
        <taxon>Bacillati</taxon>
        <taxon>Bacillota</taxon>
        <taxon>Bacilli</taxon>
        <taxon>Bacillales</taxon>
        <taxon>Bacillaceae</taxon>
        <taxon>Bacillus</taxon>
    </lineage>
</organism>
<dbReference type="SUPFAM" id="SSF50814">
    <property type="entry name" value="Lipocalins"/>
    <property type="match status" value="1"/>
</dbReference>
<keyword evidence="2" id="KW-1185">Reference proteome</keyword>
<proteinExistence type="predicted"/>
<evidence type="ECO:0000313" key="2">
    <source>
        <dbReference type="Proteomes" id="UP001197974"/>
    </source>
</evidence>
<accession>A0ABY9JTJ5</accession>
<evidence type="ECO:0000313" key="1">
    <source>
        <dbReference type="EMBL" id="WLR41747.1"/>
    </source>
</evidence>
<dbReference type="InterPro" id="IPR015231">
    <property type="entry name" value="DUF1934"/>
</dbReference>
<dbReference type="RefSeq" id="WP_226541210.1">
    <property type="nucleotide sequence ID" value="NZ_CP129013.1"/>
</dbReference>
<reference evidence="1 2" key="1">
    <citation type="submission" date="2023-06" db="EMBL/GenBank/DDBJ databases">
        <title>Five Gram-positive bacteria isolated from mangrove sediments in Shenzhen, Guangdong, China.</title>
        <authorList>
            <person name="Yu S."/>
            <person name="Zheng W."/>
            <person name="Huang Y."/>
        </authorList>
    </citation>
    <scope>NUCLEOTIDE SEQUENCE [LARGE SCALE GENOMIC DNA]</scope>
    <source>
        <strain evidence="1 2">SaN35-3</strain>
    </source>
</reference>
<gene>
    <name evidence="1" type="ORF">LC087_12855</name>
</gene>
<dbReference type="EMBL" id="CP129013">
    <property type="protein sequence ID" value="WLR41747.1"/>
    <property type="molecule type" value="Genomic_DNA"/>
</dbReference>
<dbReference type="Gene3D" id="2.40.128.20">
    <property type="match status" value="1"/>
</dbReference>
<name>A0ABY9JTJ5_9BACI</name>
<sequence>MNKTQIKLHIKNKINNGHDEDTIEFHTTGVFYKKNDHIFLVYDEVQDDEVIQTTIKASEEKALIMRSGAVSMKQRFQEGESSSTLYKTKYGNLRLDAYTKSLKVESDNQKGAIYIQYELDMDEGQNHLHTLSVTYKEEN</sequence>
<dbReference type="InterPro" id="IPR012674">
    <property type="entry name" value="Calycin"/>
</dbReference>